<dbReference type="AlphaFoldDB" id="A8Q9Z4"/>
<organism evidence="7 8">
    <name type="scientific">Malassezia globosa (strain ATCC MYA-4612 / CBS 7966)</name>
    <name type="common">Dandruff-associated fungus</name>
    <dbReference type="NCBI Taxonomy" id="425265"/>
    <lineage>
        <taxon>Eukaryota</taxon>
        <taxon>Fungi</taxon>
        <taxon>Dikarya</taxon>
        <taxon>Basidiomycota</taxon>
        <taxon>Ustilaginomycotina</taxon>
        <taxon>Malasseziomycetes</taxon>
        <taxon>Malasseziales</taxon>
        <taxon>Malasseziaceae</taxon>
        <taxon>Malassezia</taxon>
    </lineage>
</organism>
<dbReference type="EMBL" id="AAYY01000014">
    <property type="protein sequence ID" value="EDP41890.1"/>
    <property type="molecule type" value="Genomic_DNA"/>
</dbReference>
<sequence length="140" mass="16082">MFEKYPWGTLAVTNGLLTAVADGLAQTFDRRSEGKPLLEWDFPRSSRFLIFGSAMAPLLAEWNHFIEHKFRIRGASGSLIWSGLMRRVMTDQIVFAPFGLALFVGAMGIMEGRHSFETLKEKYNDVRKESTYSRYTFQLF</sequence>
<reference evidence="7 8" key="1">
    <citation type="journal article" date="2007" name="Proc. Natl. Acad. Sci. U.S.A.">
        <title>Dandruff-associated Malassezia genomes reveal convergent and divergent virulence traits shared with plant and human fungal pathogens.</title>
        <authorList>
            <person name="Xu J."/>
            <person name="Saunders C.W."/>
            <person name="Hu P."/>
            <person name="Grant R.A."/>
            <person name="Boekhout T."/>
            <person name="Kuramae E.E."/>
            <person name="Kronstad J.W."/>
            <person name="Deangelis Y.M."/>
            <person name="Reeder N.L."/>
            <person name="Johnstone K.R."/>
            <person name="Leland M."/>
            <person name="Fieno A.M."/>
            <person name="Begley W.M."/>
            <person name="Sun Y."/>
            <person name="Lacey M.P."/>
            <person name="Chaudhary T."/>
            <person name="Keough T."/>
            <person name="Chu L."/>
            <person name="Sears R."/>
            <person name="Yuan B."/>
            <person name="Dawson T.L.Jr."/>
        </authorList>
    </citation>
    <scope>NUCLEOTIDE SEQUENCE [LARGE SCALE GENOMIC DNA]</scope>
    <source>
        <strain evidence="8">ATCC MYA-4612 / CBS 7966</strain>
    </source>
</reference>
<evidence type="ECO:0000256" key="6">
    <source>
        <dbReference type="RuleBase" id="RU363053"/>
    </source>
</evidence>
<keyword evidence="5 6" id="KW-0472">Membrane</keyword>
<dbReference type="InParanoid" id="A8Q9Z4"/>
<dbReference type="OrthoDB" id="10267969at2759"/>
<dbReference type="STRING" id="425265.A8Q9Z4"/>
<keyword evidence="8" id="KW-1185">Reference proteome</keyword>
<dbReference type="FunCoup" id="A8Q9Z4">
    <property type="interactions" value="256"/>
</dbReference>
<dbReference type="PANTHER" id="PTHR11266:SF50">
    <property type="entry name" value="VACUOLAR MEMBRANE PROTEIN YOR292C"/>
    <property type="match status" value="1"/>
</dbReference>
<dbReference type="GO" id="GO:0016020">
    <property type="term" value="C:membrane"/>
    <property type="evidence" value="ECO:0007669"/>
    <property type="project" value="UniProtKB-SubCell"/>
</dbReference>
<dbReference type="KEGG" id="mgl:MGL_3571"/>
<evidence type="ECO:0000256" key="2">
    <source>
        <dbReference type="ARBA" id="ARBA00006824"/>
    </source>
</evidence>
<keyword evidence="3 6" id="KW-0812">Transmembrane</keyword>
<dbReference type="InterPro" id="IPR007248">
    <property type="entry name" value="Mpv17_PMP22"/>
</dbReference>
<evidence type="ECO:0000256" key="5">
    <source>
        <dbReference type="ARBA" id="ARBA00023136"/>
    </source>
</evidence>
<protein>
    <submittedName>
        <fullName evidence="7">Uncharacterized protein</fullName>
    </submittedName>
</protein>
<evidence type="ECO:0000313" key="8">
    <source>
        <dbReference type="Proteomes" id="UP000008837"/>
    </source>
</evidence>
<feature type="transmembrane region" description="Helical" evidence="6">
    <location>
        <begin position="93"/>
        <end position="110"/>
    </location>
</feature>
<dbReference type="Proteomes" id="UP000008837">
    <property type="component" value="Unassembled WGS sequence"/>
</dbReference>
<name>A8Q9Z4_MALGO</name>
<comment type="caution">
    <text evidence="6">Lacks conserved residue(s) required for the propagation of feature annotation.</text>
</comment>
<comment type="subcellular location">
    <subcellularLocation>
        <location evidence="1">Membrane</location>
        <topology evidence="1">Multi-pass membrane protein</topology>
    </subcellularLocation>
</comment>
<proteinExistence type="inferred from homology"/>
<gene>
    <name evidence="7" type="ORF">MGL_3571</name>
</gene>
<comment type="caution">
    <text evidence="7">The sequence shown here is derived from an EMBL/GenBank/DDBJ whole genome shotgun (WGS) entry which is preliminary data.</text>
</comment>
<keyword evidence="4 6" id="KW-1133">Transmembrane helix</keyword>
<accession>A8Q9Z4</accession>
<evidence type="ECO:0000313" key="7">
    <source>
        <dbReference type="EMBL" id="EDP41890.1"/>
    </source>
</evidence>
<dbReference type="GO" id="GO:0005739">
    <property type="term" value="C:mitochondrion"/>
    <property type="evidence" value="ECO:0007669"/>
    <property type="project" value="TreeGrafter"/>
</dbReference>
<dbReference type="PANTHER" id="PTHR11266">
    <property type="entry name" value="PEROXISOMAL MEMBRANE PROTEIN 2, PXMP2 MPV17"/>
    <property type="match status" value="1"/>
</dbReference>
<evidence type="ECO:0000256" key="4">
    <source>
        <dbReference type="ARBA" id="ARBA00022989"/>
    </source>
</evidence>
<dbReference type="RefSeq" id="XP_001729104.1">
    <property type="nucleotide sequence ID" value="XM_001729052.1"/>
</dbReference>
<comment type="similarity">
    <text evidence="2 6">Belongs to the peroxisomal membrane protein PXMP2/4 family.</text>
</comment>
<evidence type="ECO:0000256" key="1">
    <source>
        <dbReference type="ARBA" id="ARBA00004141"/>
    </source>
</evidence>
<evidence type="ECO:0000256" key="3">
    <source>
        <dbReference type="ARBA" id="ARBA00022692"/>
    </source>
</evidence>
<dbReference type="GeneID" id="5853411"/>
<dbReference type="VEuPathDB" id="FungiDB:MGL_3571"/>